<keyword evidence="3" id="KW-1185">Reference proteome</keyword>
<protein>
    <submittedName>
        <fullName evidence="2">Uncharacterized protein</fullName>
    </submittedName>
</protein>
<sequence>MYLRTSRSAQTRLAFVTTQCLRVSPCDGVLENFPRLVWPSAAPKSIESTIGQRLTTPSPSEGATCLSSIVTAGAERRADLCLQGNHVNPDPRGLESRDKRRGTPTPRQAALSDGLIAPRGSTKRDGCMLDFPHHVSRMQIRPRGQQKFMPRSS</sequence>
<reference evidence="2 3" key="1">
    <citation type="journal article" date="2018" name="Mol. Biol. Evol.">
        <title>Broad Genomic Sampling Reveals a Smut Pathogenic Ancestry of the Fungal Clade Ustilaginomycotina.</title>
        <authorList>
            <person name="Kijpornyongpan T."/>
            <person name="Mondo S.J."/>
            <person name="Barry K."/>
            <person name="Sandor L."/>
            <person name="Lee J."/>
            <person name="Lipzen A."/>
            <person name="Pangilinan J."/>
            <person name="LaButti K."/>
            <person name="Hainaut M."/>
            <person name="Henrissat B."/>
            <person name="Grigoriev I.V."/>
            <person name="Spatafora J.W."/>
            <person name="Aime M.C."/>
        </authorList>
    </citation>
    <scope>NUCLEOTIDE SEQUENCE [LARGE SCALE GENOMIC DNA]</scope>
    <source>
        <strain evidence="2 3">MCA 4658</strain>
    </source>
</reference>
<dbReference type="GeneID" id="37039374"/>
<dbReference type="RefSeq" id="XP_025366074.1">
    <property type="nucleotide sequence ID" value="XM_025517504.1"/>
</dbReference>
<dbReference type="InParanoid" id="A0A316VNM8"/>
<evidence type="ECO:0000256" key="1">
    <source>
        <dbReference type="SAM" id="MobiDB-lite"/>
    </source>
</evidence>
<name>A0A316VNM8_9BASI</name>
<evidence type="ECO:0000313" key="3">
    <source>
        <dbReference type="Proteomes" id="UP000245783"/>
    </source>
</evidence>
<gene>
    <name evidence="2" type="ORF">IE81DRAFT_64073</name>
</gene>
<dbReference type="EMBL" id="KZ819517">
    <property type="protein sequence ID" value="PWN38914.1"/>
    <property type="molecule type" value="Genomic_DNA"/>
</dbReference>
<dbReference type="Proteomes" id="UP000245783">
    <property type="component" value="Unassembled WGS sequence"/>
</dbReference>
<feature type="region of interest" description="Disordered" evidence="1">
    <location>
        <begin position="81"/>
        <end position="125"/>
    </location>
</feature>
<dbReference type="AlphaFoldDB" id="A0A316VNM8"/>
<accession>A0A316VNM8</accession>
<organism evidence="2 3">
    <name type="scientific">Ceraceosorus guamensis</name>
    <dbReference type="NCBI Taxonomy" id="1522189"/>
    <lineage>
        <taxon>Eukaryota</taxon>
        <taxon>Fungi</taxon>
        <taxon>Dikarya</taxon>
        <taxon>Basidiomycota</taxon>
        <taxon>Ustilaginomycotina</taxon>
        <taxon>Exobasidiomycetes</taxon>
        <taxon>Ceraceosorales</taxon>
        <taxon>Ceraceosoraceae</taxon>
        <taxon>Ceraceosorus</taxon>
    </lineage>
</organism>
<evidence type="ECO:0000313" key="2">
    <source>
        <dbReference type="EMBL" id="PWN38914.1"/>
    </source>
</evidence>
<proteinExistence type="predicted"/>